<dbReference type="Proteomes" id="UP000183629">
    <property type="component" value="Unassembled WGS sequence"/>
</dbReference>
<dbReference type="GO" id="GO:0004425">
    <property type="term" value="F:indole-3-glycerol-phosphate synthase activity"/>
    <property type="evidence" value="ECO:0007669"/>
    <property type="project" value="UniProtKB-UniRule"/>
</dbReference>
<evidence type="ECO:0000313" key="20">
    <source>
        <dbReference type="Proteomes" id="UP000249013"/>
    </source>
</evidence>
<dbReference type="InterPro" id="IPR045186">
    <property type="entry name" value="Indole-3-glycerol_P_synth"/>
</dbReference>
<dbReference type="EMBL" id="CCBC010000133">
    <property type="protein sequence ID" value="CDO17661.1"/>
    <property type="molecule type" value="Genomic_DNA"/>
</dbReference>
<evidence type="ECO:0000256" key="8">
    <source>
        <dbReference type="ARBA" id="ARBA00023239"/>
    </source>
</evidence>
<evidence type="ECO:0000256" key="6">
    <source>
        <dbReference type="ARBA" id="ARBA00022822"/>
    </source>
</evidence>
<comment type="similarity">
    <text evidence="3 9">Belongs to the TrpC family.</text>
</comment>
<dbReference type="PATRIC" id="fig|315405.11.peg.1787"/>
<reference evidence="11 16" key="2">
    <citation type="submission" date="2014-05" db="EMBL/GenBank/DDBJ databases">
        <title>Genome sequence of Streptococcus gallolyticus.</title>
        <authorList>
            <person name="Del Campo R."/>
        </authorList>
    </citation>
    <scope>NUCLEOTIDE SEQUENCE [LARGE SCALE GENOMIC DNA]</scope>
    <source>
        <strain evidence="11 16">LMG17956</strain>
    </source>
</reference>
<evidence type="ECO:0000313" key="15">
    <source>
        <dbReference type="EMBL" id="SQG78918.1"/>
    </source>
</evidence>
<dbReference type="InterPro" id="IPR001468">
    <property type="entry name" value="Indole-3-GlycerolPSynthase_CS"/>
</dbReference>
<dbReference type="GO" id="GO:0004640">
    <property type="term" value="F:phosphoribosylanthranilate isomerase activity"/>
    <property type="evidence" value="ECO:0007669"/>
    <property type="project" value="TreeGrafter"/>
</dbReference>
<dbReference type="Proteomes" id="UP000071927">
    <property type="component" value="Unassembled WGS sequence"/>
</dbReference>
<dbReference type="InterPro" id="IPR013785">
    <property type="entry name" value="Aldolase_TIM"/>
</dbReference>
<reference evidence="15 20" key="6">
    <citation type="submission" date="2018-06" db="EMBL/GenBank/DDBJ databases">
        <authorList>
            <consortium name="Pathogen Informatics"/>
            <person name="Doyle S."/>
        </authorList>
    </citation>
    <scope>NUCLEOTIDE SEQUENCE [LARGE SCALE GENOMIC DNA]</scope>
    <source>
        <strain evidence="15 20">NCTC13773</strain>
    </source>
</reference>
<dbReference type="GeneID" id="57921624"/>
<evidence type="ECO:0000313" key="18">
    <source>
        <dbReference type="Proteomes" id="UP000071927"/>
    </source>
</evidence>
<evidence type="ECO:0000313" key="14">
    <source>
        <dbReference type="EMBL" id="SFU28626.1"/>
    </source>
</evidence>
<dbReference type="EC" id="4.1.1.48" evidence="9"/>
<dbReference type="EMBL" id="LS483409">
    <property type="protein sequence ID" value="SQG78918.1"/>
    <property type="molecule type" value="Genomic_DNA"/>
</dbReference>
<protein>
    <recommendedName>
        <fullName evidence="9">Indole-3-glycerol phosphate synthase</fullName>
        <shortName evidence="9">IGPS</shortName>
        <ecNumber evidence="9">4.1.1.48</ecNumber>
    </recommendedName>
</protein>
<dbReference type="PANTHER" id="PTHR22854">
    <property type="entry name" value="TRYPTOPHAN BIOSYNTHESIS PROTEIN"/>
    <property type="match status" value="1"/>
</dbReference>
<dbReference type="EMBL" id="FPBN01000001">
    <property type="protein sequence ID" value="SFU28626.1"/>
    <property type="molecule type" value="Genomic_DNA"/>
</dbReference>
<comment type="catalytic activity">
    <reaction evidence="1 9">
        <text>1-(2-carboxyphenylamino)-1-deoxy-D-ribulose 5-phosphate + H(+) = (1S,2R)-1-C-(indol-3-yl)glycerol 3-phosphate + CO2 + H2O</text>
        <dbReference type="Rhea" id="RHEA:23476"/>
        <dbReference type="ChEBI" id="CHEBI:15377"/>
        <dbReference type="ChEBI" id="CHEBI:15378"/>
        <dbReference type="ChEBI" id="CHEBI:16526"/>
        <dbReference type="ChEBI" id="CHEBI:58613"/>
        <dbReference type="ChEBI" id="CHEBI:58866"/>
        <dbReference type="EC" id="4.1.1.48"/>
    </reaction>
</comment>
<dbReference type="Pfam" id="PF00218">
    <property type="entry name" value="IGPS"/>
    <property type="match status" value="1"/>
</dbReference>
<keyword evidence="8 9" id="KW-0456">Lyase</keyword>
<dbReference type="CDD" id="cd00331">
    <property type="entry name" value="IGPS"/>
    <property type="match status" value="1"/>
</dbReference>
<reference evidence="11 16" key="1">
    <citation type="submission" date="2014-02" db="EMBL/GenBank/DDBJ databases">
        <authorList>
            <person name="Manrique M."/>
        </authorList>
    </citation>
    <scope>NUCLEOTIDE SEQUENCE [LARGE SCALE GENOMIC DNA]</scope>
    <source>
        <strain evidence="11 16">LMG17956</strain>
    </source>
</reference>
<dbReference type="Proteomes" id="UP000070198">
    <property type="component" value="Unassembled WGS sequence"/>
</dbReference>
<name>A0A060RGF8_9STRE</name>
<evidence type="ECO:0000256" key="5">
    <source>
        <dbReference type="ARBA" id="ARBA00022793"/>
    </source>
</evidence>
<evidence type="ECO:0000313" key="13">
    <source>
        <dbReference type="EMBL" id="KXU05332.1"/>
    </source>
</evidence>
<keyword evidence="4 9" id="KW-0028">Amino-acid biosynthesis</keyword>
<dbReference type="AlphaFoldDB" id="A0A060RGF8"/>
<sequence>MSKEFLPTILKQKAKEVEELETESLQPLRETYKLYDYLKNNAKKLQVIAEVKKASPSLGDINLDVDIVKQAKTYQDSGAAMISVLTDPFFFKGDIDYLRQISSQVSIPTLAKDFIIDEKQIIRSRNAGATVILLIVAALPEARLKELYDFATGLGLEVLLETHNLPELEVAHRIGAKIIGVNNRNLVTFETDINTSLELSAHFKEMPVYISESAIFTKDDAALVAPFFNGILVGTALMKADNVSEKVKELQIDKG</sequence>
<dbReference type="HAMAP" id="MF_00134_B">
    <property type="entry name" value="IGPS_B"/>
    <property type="match status" value="1"/>
</dbReference>
<dbReference type="FunFam" id="3.20.20.70:FF:000024">
    <property type="entry name" value="Indole-3-glycerol phosphate synthase"/>
    <property type="match status" value="1"/>
</dbReference>
<evidence type="ECO:0000313" key="17">
    <source>
        <dbReference type="Proteomes" id="UP000070198"/>
    </source>
</evidence>
<proteinExistence type="inferred from homology"/>
<feature type="domain" description="Indole-3-glycerol phosphate synthase" evidence="10">
    <location>
        <begin position="7"/>
        <end position="250"/>
    </location>
</feature>
<dbReference type="Proteomes" id="UP000249013">
    <property type="component" value="Chromosome 1"/>
</dbReference>
<accession>A0A060RGF8</accession>
<dbReference type="Gene3D" id="3.20.20.70">
    <property type="entry name" value="Aldolase class I"/>
    <property type="match status" value="1"/>
</dbReference>
<reference evidence="14" key="4">
    <citation type="submission" date="2016-10" db="EMBL/GenBank/DDBJ databases">
        <authorList>
            <person name="de Groot N.N."/>
        </authorList>
    </citation>
    <scope>NUCLEOTIDE SEQUENCE [LARGE SCALE GENOMIC DNA]</scope>
    <source>
        <strain evidence="14">LMG 15572</strain>
    </source>
</reference>
<dbReference type="SUPFAM" id="SSF51366">
    <property type="entry name" value="Ribulose-phoshate binding barrel"/>
    <property type="match status" value="1"/>
</dbReference>
<dbReference type="GO" id="GO:0000162">
    <property type="term" value="P:L-tryptophan biosynthetic process"/>
    <property type="evidence" value="ECO:0007669"/>
    <property type="project" value="UniProtKB-UniRule"/>
</dbReference>
<dbReference type="RefSeq" id="WP_009853666.1">
    <property type="nucleotide sequence ID" value="NZ_CP054015.1"/>
</dbReference>
<keyword evidence="19" id="KW-1185">Reference proteome</keyword>
<reference evidence="19" key="5">
    <citation type="submission" date="2016-10" db="EMBL/GenBank/DDBJ databases">
        <authorList>
            <person name="Varghese N."/>
            <person name="Submissions S."/>
        </authorList>
    </citation>
    <scope>NUCLEOTIDE SEQUENCE [LARGE SCALE GENOMIC DNA]</scope>
    <source>
        <strain evidence="19">LMG 15572</strain>
    </source>
</reference>
<evidence type="ECO:0000256" key="2">
    <source>
        <dbReference type="ARBA" id="ARBA00004696"/>
    </source>
</evidence>
<dbReference type="EMBL" id="LQOF01000309">
    <property type="protein sequence ID" value="KXT67059.1"/>
    <property type="molecule type" value="Genomic_DNA"/>
</dbReference>
<dbReference type="NCBIfam" id="NF001371">
    <property type="entry name" value="PRK00278.1-3"/>
    <property type="match status" value="1"/>
</dbReference>
<keyword evidence="5 9" id="KW-0210">Decarboxylase</keyword>
<reference evidence="17 18" key="3">
    <citation type="submission" date="2016-01" db="EMBL/GenBank/DDBJ databases">
        <title>Highly variable Streptococcus oralis are common among viridans streptococci isolated from primates.</title>
        <authorList>
            <person name="Denapaite D."/>
            <person name="Rieger M."/>
            <person name="Koendgen S."/>
            <person name="Brueckner R."/>
            <person name="Ochigava I."/>
            <person name="Kappeler P."/>
            <person name="Maetz-Rensing K."/>
            <person name="Leendertz F."/>
            <person name="Hakenbeck R."/>
        </authorList>
    </citation>
    <scope>NUCLEOTIDE SEQUENCE [LARGE SCALE GENOMIC DNA]</scope>
    <source>
        <strain evidence="12 17">DD02</strain>
        <strain evidence="13 18">DD03</strain>
    </source>
</reference>
<evidence type="ECO:0000256" key="3">
    <source>
        <dbReference type="ARBA" id="ARBA00008737"/>
    </source>
</evidence>
<evidence type="ECO:0000256" key="1">
    <source>
        <dbReference type="ARBA" id="ARBA00001633"/>
    </source>
</evidence>
<evidence type="ECO:0000313" key="16">
    <source>
        <dbReference type="Proteomes" id="UP000027584"/>
    </source>
</evidence>
<dbReference type="Proteomes" id="UP000027584">
    <property type="component" value="Unassembled WGS sequence"/>
</dbReference>
<evidence type="ECO:0000256" key="4">
    <source>
        <dbReference type="ARBA" id="ARBA00022605"/>
    </source>
</evidence>
<comment type="pathway">
    <text evidence="2 9">Amino-acid biosynthesis; L-tryptophan biosynthesis; L-tryptophan from chorismate: step 4/5.</text>
</comment>
<evidence type="ECO:0000313" key="12">
    <source>
        <dbReference type="EMBL" id="KXT67059.1"/>
    </source>
</evidence>
<evidence type="ECO:0000256" key="7">
    <source>
        <dbReference type="ARBA" id="ARBA00023141"/>
    </source>
</evidence>
<gene>
    <name evidence="9 15" type="primary">trpC</name>
    <name evidence="11" type="ORF">BN963_SGAL_00854</name>
    <name evidence="15" type="ORF">NCTC13773_00716</name>
    <name evidence="14" type="ORF">SAMN05660328_10171</name>
    <name evidence="12" type="ORF">SGADD02_01523</name>
    <name evidence="13" type="ORF">SGADD03_01708</name>
</gene>
<dbReference type="UniPathway" id="UPA00035">
    <property type="reaction ID" value="UER00043"/>
</dbReference>
<dbReference type="PANTHER" id="PTHR22854:SF2">
    <property type="entry name" value="INDOLE-3-GLYCEROL-PHOSPHATE SYNTHASE"/>
    <property type="match status" value="1"/>
</dbReference>
<evidence type="ECO:0000313" key="11">
    <source>
        <dbReference type="EMBL" id="CDO17661.1"/>
    </source>
</evidence>
<dbReference type="InterPro" id="IPR011060">
    <property type="entry name" value="RibuloseP-bd_barrel"/>
</dbReference>
<evidence type="ECO:0000313" key="19">
    <source>
        <dbReference type="Proteomes" id="UP000183629"/>
    </source>
</evidence>
<evidence type="ECO:0000259" key="10">
    <source>
        <dbReference type="Pfam" id="PF00218"/>
    </source>
</evidence>
<organism evidence="11 16">
    <name type="scientific">Streptococcus gallolyticus</name>
    <dbReference type="NCBI Taxonomy" id="315405"/>
    <lineage>
        <taxon>Bacteria</taxon>
        <taxon>Bacillati</taxon>
        <taxon>Bacillota</taxon>
        <taxon>Bacilli</taxon>
        <taxon>Lactobacillales</taxon>
        <taxon>Streptococcaceae</taxon>
        <taxon>Streptococcus</taxon>
    </lineage>
</organism>
<evidence type="ECO:0000256" key="9">
    <source>
        <dbReference type="HAMAP-Rule" id="MF_00134"/>
    </source>
</evidence>
<dbReference type="InterPro" id="IPR013798">
    <property type="entry name" value="Indole-3-glycerol_P_synth_dom"/>
</dbReference>
<dbReference type="PROSITE" id="PS00614">
    <property type="entry name" value="IGPS"/>
    <property type="match status" value="1"/>
</dbReference>
<keyword evidence="6 9" id="KW-0822">Tryptophan biosynthesis</keyword>
<keyword evidence="7 9" id="KW-0057">Aromatic amino acid biosynthesis</keyword>
<dbReference type="EMBL" id="LQXV01000327">
    <property type="protein sequence ID" value="KXU05332.1"/>
    <property type="molecule type" value="Genomic_DNA"/>
</dbReference>